<dbReference type="EMBL" id="RRUE01000002">
    <property type="protein sequence ID" value="RRN44382.1"/>
    <property type="molecule type" value="Genomic_DNA"/>
</dbReference>
<feature type="domain" description="RCK N-terminal" evidence="13">
    <location>
        <begin position="413"/>
        <end position="537"/>
    </location>
</feature>
<dbReference type="NCBIfam" id="TIGR00932">
    <property type="entry name" value="2a37"/>
    <property type="match status" value="1"/>
</dbReference>
<dbReference type="PROSITE" id="PS51201">
    <property type="entry name" value="RCK_N"/>
    <property type="match status" value="1"/>
</dbReference>
<dbReference type="InterPro" id="IPR006153">
    <property type="entry name" value="Cation/H_exchanger_TM"/>
</dbReference>
<feature type="transmembrane region" description="Helical" evidence="12">
    <location>
        <begin position="146"/>
        <end position="168"/>
    </location>
</feature>
<keyword evidence="7" id="KW-0630">Potassium</keyword>
<dbReference type="InterPro" id="IPR004771">
    <property type="entry name" value="K/H_exchanger"/>
</dbReference>
<dbReference type="GO" id="GO:1902600">
    <property type="term" value="P:proton transmembrane transport"/>
    <property type="evidence" value="ECO:0007669"/>
    <property type="project" value="InterPro"/>
</dbReference>
<dbReference type="Gene3D" id="1.20.1530.20">
    <property type="match status" value="1"/>
</dbReference>
<keyword evidence="6 12" id="KW-0812">Transmembrane</keyword>
<accession>A0A3R8NRW8</accession>
<sequence length="652" mass="70019">MNSLLSIAFVYLFSAVVAVPISKRLGLGSVLGYLIAGIIIGPVLGLVGSETHEIQEVAEFGVVMMLFLVGMELEPATLWRLRNKLLGLGGLQILGTVAVMAGLGMAFGMPWQVAVAAGCVVASSSTAIVLQTLGEKGLLGCPGGQSAFSVLLFQDIAVIPMLALLPLLAMPELAGHAGGGEAETTATLLDGLSSWLKTLIILGVVGGIVVGGHYLSRPVFRYIAESRLREVYTAFALMLVVGIAALMNLVGLSPALGAFLAGVVLADSEYRHALESTLDPFKGLLLGLFFITVGAGMNFGLLASEFFTILGMTVGVMVVKAAVLYALGKAFRLKRLDNQLFSLSLSQAGEFGFVLISFVVQHAVMPSAMGERLMLVVALSMLLTPTLFIVYEKLLAPRAATSDTREADSIEEENPVIIAGHGRFGQMVSSLLLACGHRSTVIDYDAETVDGMTRYGMKTYYGDATIPALLETAGIARARLLILAIDGREQAVQIVEYVHRLYPDLPIISRAYDRLHVYELHRAGSIALIRELFDSSIRCGQTALEFLGMDAGQAERMASFYAARDRRSVRLMAEAWQPGQGRFSNPEMAKIGQDDDAETQAMMAALMRGEAVDWQPGEEGWRERLAARRTAQRRSTDKAGSAERTQPPNTRP</sequence>
<dbReference type="PANTHER" id="PTHR46157">
    <property type="entry name" value="K(+) EFFLUX ANTIPORTER 3, CHLOROPLASTIC"/>
    <property type="match status" value="1"/>
</dbReference>
<evidence type="ECO:0000313" key="14">
    <source>
        <dbReference type="EMBL" id="RRN44382.1"/>
    </source>
</evidence>
<dbReference type="InterPro" id="IPR003148">
    <property type="entry name" value="RCK_N"/>
</dbReference>
<feature type="transmembrane region" description="Helical" evidence="12">
    <location>
        <begin position="28"/>
        <end position="48"/>
    </location>
</feature>
<evidence type="ECO:0000256" key="12">
    <source>
        <dbReference type="SAM" id="Phobius"/>
    </source>
</evidence>
<organism evidence="14 15">
    <name type="scientific">Lautropia dentalis</name>
    <dbReference type="NCBI Taxonomy" id="2490857"/>
    <lineage>
        <taxon>Bacteria</taxon>
        <taxon>Pseudomonadati</taxon>
        <taxon>Pseudomonadota</taxon>
        <taxon>Betaproteobacteria</taxon>
        <taxon>Burkholderiales</taxon>
        <taxon>Burkholderiaceae</taxon>
        <taxon>Lautropia</taxon>
    </lineage>
</organism>
<feature type="transmembrane region" description="Helical" evidence="12">
    <location>
        <begin position="284"/>
        <end position="303"/>
    </location>
</feature>
<evidence type="ECO:0000256" key="3">
    <source>
        <dbReference type="ARBA" id="ARBA00022448"/>
    </source>
</evidence>
<dbReference type="GO" id="GO:0015297">
    <property type="term" value="F:antiporter activity"/>
    <property type="evidence" value="ECO:0007669"/>
    <property type="project" value="UniProtKB-KW"/>
</dbReference>
<evidence type="ECO:0000256" key="2">
    <source>
        <dbReference type="ARBA" id="ARBA00005551"/>
    </source>
</evidence>
<evidence type="ECO:0000256" key="7">
    <source>
        <dbReference type="ARBA" id="ARBA00022958"/>
    </source>
</evidence>
<dbReference type="InterPro" id="IPR038770">
    <property type="entry name" value="Na+/solute_symporter_sf"/>
</dbReference>
<evidence type="ECO:0000256" key="1">
    <source>
        <dbReference type="ARBA" id="ARBA00004127"/>
    </source>
</evidence>
<evidence type="ECO:0000256" key="6">
    <source>
        <dbReference type="ARBA" id="ARBA00022692"/>
    </source>
</evidence>
<dbReference type="GO" id="GO:0006813">
    <property type="term" value="P:potassium ion transport"/>
    <property type="evidence" value="ECO:0007669"/>
    <property type="project" value="UniProtKB-KW"/>
</dbReference>
<dbReference type="Proteomes" id="UP000270261">
    <property type="component" value="Unassembled WGS sequence"/>
</dbReference>
<keyword evidence="4" id="KW-0050">Antiport</keyword>
<evidence type="ECO:0000259" key="13">
    <source>
        <dbReference type="PROSITE" id="PS51201"/>
    </source>
</evidence>
<dbReference type="GO" id="GO:0012505">
    <property type="term" value="C:endomembrane system"/>
    <property type="evidence" value="ECO:0007669"/>
    <property type="project" value="UniProtKB-SubCell"/>
</dbReference>
<comment type="similarity">
    <text evidence="2">Belongs to the monovalent cation:proton antiporter 2 (CPA2) transporter (TC 2.A.37) family.</text>
</comment>
<reference evidence="14 15" key="1">
    <citation type="submission" date="2018-11" db="EMBL/GenBank/DDBJ databases">
        <title>Genome sequencing of Lautropia sp. KCOM 2505 (= ChDC F240).</title>
        <authorList>
            <person name="Kook J.-K."/>
            <person name="Park S.-N."/>
            <person name="Lim Y.K."/>
        </authorList>
    </citation>
    <scope>NUCLEOTIDE SEQUENCE [LARGE SCALE GENOMIC DNA]</scope>
    <source>
        <strain evidence="14 15">KCOM 2505</strain>
    </source>
</reference>
<gene>
    <name evidence="14" type="ORF">EHV23_13800</name>
</gene>
<feature type="region of interest" description="Disordered" evidence="11">
    <location>
        <begin position="614"/>
        <end position="652"/>
    </location>
</feature>
<evidence type="ECO:0000256" key="4">
    <source>
        <dbReference type="ARBA" id="ARBA00022449"/>
    </source>
</evidence>
<keyword evidence="3" id="KW-0813">Transport</keyword>
<feature type="transmembrane region" description="Helical" evidence="12">
    <location>
        <begin position="85"/>
        <end position="106"/>
    </location>
</feature>
<comment type="caution">
    <text evidence="14">The sequence shown here is derived from an EMBL/GenBank/DDBJ whole genome shotgun (WGS) entry which is preliminary data.</text>
</comment>
<keyword evidence="5" id="KW-0633">Potassium transport</keyword>
<proteinExistence type="inferred from homology"/>
<feature type="transmembrane region" description="Helical" evidence="12">
    <location>
        <begin position="113"/>
        <end position="134"/>
    </location>
</feature>
<dbReference type="InterPro" id="IPR036291">
    <property type="entry name" value="NAD(P)-bd_dom_sf"/>
</dbReference>
<dbReference type="Gene3D" id="3.40.50.720">
    <property type="entry name" value="NAD(P)-binding Rossmann-like Domain"/>
    <property type="match status" value="1"/>
</dbReference>
<evidence type="ECO:0000256" key="10">
    <source>
        <dbReference type="ARBA" id="ARBA00023136"/>
    </source>
</evidence>
<dbReference type="PANTHER" id="PTHR46157:SF4">
    <property type="entry name" value="K(+) EFFLUX ANTIPORTER 3, CHLOROPLASTIC"/>
    <property type="match status" value="1"/>
</dbReference>
<feature type="transmembrane region" description="Helical" evidence="12">
    <location>
        <begin position="60"/>
        <end position="79"/>
    </location>
</feature>
<protein>
    <submittedName>
        <fullName evidence="14">Potassium transporter</fullName>
    </submittedName>
</protein>
<dbReference type="GO" id="GO:0008324">
    <property type="term" value="F:monoatomic cation transmembrane transporter activity"/>
    <property type="evidence" value="ECO:0007669"/>
    <property type="project" value="InterPro"/>
</dbReference>
<keyword evidence="10 12" id="KW-0472">Membrane</keyword>
<evidence type="ECO:0000256" key="8">
    <source>
        <dbReference type="ARBA" id="ARBA00022989"/>
    </source>
</evidence>
<dbReference type="SUPFAM" id="SSF51735">
    <property type="entry name" value="NAD(P)-binding Rossmann-fold domains"/>
    <property type="match status" value="1"/>
</dbReference>
<feature type="transmembrane region" description="Helical" evidence="12">
    <location>
        <begin position="372"/>
        <end position="391"/>
    </location>
</feature>
<evidence type="ECO:0000256" key="9">
    <source>
        <dbReference type="ARBA" id="ARBA00023065"/>
    </source>
</evidence>
<feature type="transmembrane region" description="Helical" evidence="12">
    <location>
        <begin position="340"/>
        <end position="360"/>
    </location>
</feature>
<evidence type="ECO:0000256" key="5">
    <source>
        <dbReference type="ARBA" id="ARBA00022538"/>
    </source>
</evidence>
<feature type="transmembrane region" description="Helical" evidence="12">
    <location>
        <begin position="309"/>
        <end position="328"/>
    </location>
</feature>
<keyword evidence="15" id="KW-1185">Reference proteome</keyword>
<evidence type="ECO:0000256" key="11">
    <source>
        <dbReference type="SAM" id="MobiDB-lite"/>
    </source>
</evidence>
<evidence type="ECO:0000313" key="15">
    <source>
        <dbReference type="Proteomes" id="UP000270261"/>
    </source>
</evidence>
<dbReference type="FunFam" id="3.40.50.720:FF:000036">
    <property type="entry name" value="Glutathione-regulated potassium-efflux system protein KefB"/>
    <property type="match status" value="1"/>
</dbReference>
<feature type="compositionally biased region" description="Polar residues" evidence="11">
    <location>
        <begin position="643"/>
        <end position="652"/>
    </location>
</feature>
<dbReference type="Pfam" id="PF00999">
    <property type="entry name" value="Na_H_Exchanger"/>
    <property type="match status" value="1"/>
</dbReference>
<dbReference type="Pfam" id="PF02254">
    <property type="entry name" value="TrkA_N"/>
    <property type="match status" value="1"/>
</dbReference>
<name>A0A3R8NRW8_9BURK</name>
<keyword evidence="9" id="KW-0406">Ion transport</keyword>
<dbReference type="RefSeq" id="WP_125096575.1">
    <property type="nucleotide sequence ID" value="NZ_RRUE01000002.1"/>
</dbReference>
<keyword evidence="8 12" id="KW-1133">Transmembrane helix</keyword>
<dbReference type="AlphaFoldDB" id="A0A3R8NRW8"/>
<dbReference type="GO" id="GO:0005886">
    <property type="term" value="C:plasma membrane"/>
    <property type="evidence" value="ECO:0007669"/>
    <property type="project" value="TreeGrafter"/>
</dbReference>
<comment type="subcellular location">
    <subcellularLocation>
        <location evidence="1">Endomembrane system</location>
        <topology evidence="1">Multi-pass membrane protein</topology>
    </subcellularLocation>
</comment>
<dbReference type="OrthoDB" id="9781411at2"/>
<feature type="transmembrane region" description="Helical" evidence="12">
    <location>
        <begin position="195"/>
        <end position="215"/>
    </location>
</feature>
<feature type="transmembrane region" description="Helical" evidence="12">
    <location>
        <begin position="235"/>
        <end position="263"/>
    </location>
</feature>